<reference evidence="2 3" key="1">
    <citation type="journal article" date="2014" name="PLoS Genet.">
        <title>Phylogenetically driven sequencing of extremely halophilic archaea reveals strategies for static and dynamic osmo-response.</title>
        <authorList>
            <person name="Becker E.A."/>
            <person name="Seitzer P.M."/>
            <person name="Tritt A."/>
            <person name="Larsen D."/>
            <person name="Krusor M."/>
            <person name="Yao A.I."/>
            <person name="Wu D."/>
            <person name="Madern D."/>
            <person name="Eisen J.A."/>
            <person name="Darling A.E."/>
            <person name="Facciotti M.T."/>
        </authorList>
    </citation>
    <scope>NUCLEOTIDE SEQUENCE [LARGE SCALE GENOMIC DNA]</scope>
    <source>
        <strain evidence="2 3">JCM 12890</strain>
    </source>
</reference>
<name>L9ZB69_NATA2</name>
<keyword evidence="2" id="KW-0067">ATP-binding</keyword>
<dbReference type="PANTHER" id="PTHR30121">
    <property type="entry name" value="UNCHARACTERIZED PROTEIN YJGR-RELATED"/>
    <property type="match status" value="1"/>
</dbReference>
<dbReference type="EMBL" id="AOIK01000043">
    <property type="protein sequence ID" value="ELY83629.1"/>
    <property type="molecule type" value="Genomic_DNA"/>
</dbReference>
<feature type="region of interest" description="Disordered" evidence="1">
    <location>
        <begin position="435"/>
        <end position="476"/>
    </location>
</feature>
<dbReference type="eggNOG" id="arCOG00285">
    <property type="taxonomic scope" value="Archaea"/>
</dbReference>
<evidence type="ECO:0000313" key="2">
    <source>
        <dbReference type="EMBL" id="ELY83629.1"/>
    </source>
</evidence>
<dbReference type="InterPro" id="IPR051162">
    <property type="entry name" value="T4SS_component"/>
</dbReference>
<evidence type="ECO:0000313" key="3">
    <source>
        <dbReference type="Proteomes" id="UP000011511"/>
    </source>
</evidence>
<evidence type="ECO:0000256" key="1">
    <source>
        <dbReference type="SAM" id="MobiDB-lite"/>
    </source>
</evidence>
<dbReference type="InterPro" id="IPR027417">
    <property type="entry name" value="P-loop_NTPase"/>
</dbReference>
<dbReference type="PATRIC" id="fig|1227494.3.peg.3562"/>
<dbReference type="PANTHER" id="PTHR30121:SF6">
    <property type="entry name" value="SLR6007 PROTEIN"/>
    <property type="match status" value="1"/>
</dbReference>
<dbReference type="Proteomes" id="UP000011511">
    <property type="component" value="Unassembled WGS sequence"/>
</dbReference>
<dbReference type="AlphaFoldDB" id="L9ZB69"/>
<sequence>MPPSVSELKRRLEQHGLEDNRKAQKLLTQATNPYLDREQRWRARIALKQLIEERRRYPFDSVVPKNSYLDDPVLLGTTQKQGKLYTLKEDDLNQHTLFIGQTGSGKSTAFRNIMTQISTPYWAFDRKQDYRHLIQEHDDLLVLPWSELKFNPLKPPEGVAPMKWVQVFTEIFSHATSLLSGSKNYLLSAVIELYKEYNLFKDNTHPYPALQDLHQLITGQGVNYTRKKSNYLDTVANRLEPLTLVTGHIFNCSKGYPIEDLMQRKVVFEFDGLNRDIQRFLQEILFAYVYEYQFAQGNRSGDLELLIFVDEAKQTFSVYLERQDASGIPEIDDLTARARQFGIGLVAADQEATKLTDSLKANTKTKVLLPVGDQKQFNEITESIDLTSLQEKYAQDLDTGEAIIKHGNKDPVPVDLQNHETGTVTEEELIEHQRQKWQNLPFKHRKDPSFSSSETIDTDSQVGSDQLETGESAESVQIEISDEAESLLEDIAENPLRFVTERYEDLSLSYYKGNEAKKELVDKELISEETVGSGQSQGTMFDLTEKARRYLEEQDVNVQWKGRGSVRHLYWQDQIKELLEETGWDAYIEKLNADVYGIQDGNEIAVEVALGVNDREIDHIEDHLETGWRTVVAARNHSVKKGLKRKLGESNVDESKIRLTTVQDLDQEHLRPE</sequence>
<proteinExistence type="predicted"/>
<keyword evidence="3" id="KW-1185">Reference proteome</keyword>
<comment type="caution">
    <text evidence="2">The sequence shown here is derived from an EMBL/GenBank/DDBJ whole genome shotgun (WGS) entry which is preliminary data.</text>
</comment>
<keyword evidence="2" id="KW-0547">Nucleotide-binding</keyword>
<dbReference type="Gene3D" id="3.40.50.300">
    <property type="entry name" value="P-loop containing nucleotide triphosphate hydrolases"/>
    <property type="match status" value="2"/>
</dbReference>
<organism evidence="2 3">
    <name type="scientific">Natrinema altunense (strain JCM 12890 / CGMCC 1.3731 / AJ2)</name>
    <dbReference type="NCBI Taxonomy" id="1227494"/>
    <lineage>
        <taxon>Archaea</taxon>
        <taxon>Methanobacteriati</taxon>
        <taxon>Methanobacteriota</taxon>
        <taxon>Stenosarchaea group</taxon>
        <taxon>Halobacteria</taxon>
        <taxon>Halobacteriales</taxon>
        <taxon>Natrialbaceae</taxon>
        <taxon>Natrinema</taxon>
    </lineage>
</organism>
<protein>
    <submittedName>
        <fullName evidence="2">Putative ATP-binding protein</fullName>
    </submittedName>
</protein>
<dbReference type="SUPFAM" id="SSF52540">
    <property type="entry name" value="P-loop containing nucleoside triphosphate hydrolases"/>
    <property type="match status" value="1"/>
</dbReference>
<dbReference type="RefSeq" id="WP_007110773.1">
    <property type="nucleotide sequence ID" value="NZ_AOIK01000043.1"/>
</dbReference>
<accession>L9ZB69</accession>
<gene>
    <name evidence="2" type="ORF">C485_17792</name>
</gene>
<dbReference type="GO" id="GO:0005524">
    <property type="term" value="F:ATP binding"/>
    <property type="evidence" value="ECO:0007669"/>
    <property type="project" value="UniProtKB-KW"/>
</dbReference>
<feature type="compositionally biased region" description="Polar residues" evidence="1">
    <location>
        <begin position="449"/>
        <end position="475"/>
    </location>
</feature>